<feature type="signal peptide" evidence="1">
    <location>
        <begin position="1"/>
        <end position="27"/>
    </location>
</feature>
<evidence type="ECO:0000256" key="1">
    <source>
        <dbReference type="SAM" id="SignalP"/>
    </source>
</evidence>
<dbReference type="AlphaFoldDB" id="A0A7G6X456"/>
<evidence type="ECO:0000313" key="3">
    <source>
        <dbReference type="Proteomes" id="UP000515563"/>
    </source>
</evidence>
<proteinExistence type="predicted"/>
<feature type="chain" id="PRO_5028978471" description="FlgD Ig-like domain-containing protein" evidence="1">
    <location>
        <begin position="28"/>
        <end position="743"/>
    </location>
</feature>
<dbReference type="Gene3D" id="2.60.40.4070">
    <property type="match status" value="1"/>
</dbReference>
<dbReference type="SUPFAM" id="SSF69304">
    <property type="entry name" value="Tricorn protease N-terminal domain"/>
    <property type="match status" value="1"/>
</dbReference>
<evidence type="ECO:0008006" key="4">
    <source>
        <dbReference type="Google" id="ProtNLM"/>
    </source>
</evidence>
<sequence>MRNLVRALLAVSLTVGLCTGMTGTAWAVDLDRIPTRPPAIQVLGASAAGVLYRVHAADQDASDQTTWVKPAGGPSYQVPDSFDLLSGSRIFSSDYGTQKVSYQVIGTPATLTCELQRRLAAATSFGWISEDGDRVEIGSSGCQVTAQLPRQGRIVAADDLGYVERRDLDDQGTRTLAYYSYADPAHPRLIPAGDYNWWIEAVSLSGPTITWRAFNRVNPPLRSYLVRAKTDGSSTVLLDTYDGDIASTAILGGSTGWTACGGSGNTTCASGSIDANGTHHRLGETQSVVSDGARFVFDTHGTADAIDAAVAVDATTPRTRIVSVPYLPPLATGVSLGAGGVAYLDNQVPAYAVNRRAYSKSGTTITLSSQIRVAQTSRTNQSVSRDGRRTAYLDSGGDLWLATDDGVRTRVFDSAVTVAVAGGRIQLSGTRLLWWRATYRGQVCDQVSCFPDYDPAVAMLYNVGTGVSSQVNGPIGSKSAALWGSYLAYADTGQGIWRRDLSSNALVQVKAAGGPEVNSVAVHDDYVAWSTCAQGTSNYCGPSTVAFRNMATRTAAVRITTTSTLRIALSGGHVLFDDYVGNFPQTGVLKVLRLGTTATGVVGSVKAGTLFDVHDETLGWVGADEVARIGTNSSFVAPPRFLGNTIGTASFTPSAGSWTPEFPISKALTSCKLTIRSGTTVRRVLTCPTAVGSARPSWNGVDSAGHLVPKGTYSWTLAAGDSDGTLRWWTNATHPIAGTVRVT</sequence>
<accession>A0A7G6X456</accession>
<dbReference type="Proteomes" id="UP000515563">
    <property type="component" value="Chromosome"/>
</dbReference>
<evidence type="ECO:0000313" key="2">
    <source>
        <dbReference type="EMBL" id="QNE21021.1"/>
    </source>
</evidence>
<organism evidence="2 3">
    <name type="scientific">Kribbella qitaiheensis</name>
    <dbReference type="NCBI Taxonomy" id="1544730"/>
    <lineage>
        <taxon>Bacteria</taxon>
        <taxon>Bacillati</taxon>
        <taxon>Actinomycetota</taxon>
        <taxon>Actinomycetes</taxon>
        <taxon>Propionibacteriales</taxon>
        <taxon>Kribbellaceae</taxon>
        <taxon>Kribbella</taxon>
    </lineage>
</organism>
<dbReference type="EMBL" id="CP043661">
    <property type="protein sequence ID" value="QNE21021.1"/>
    <property type="molecule type" value="Genomic_DNA"/>
</dbReference>
<keyword evidence="3" id="KW-1185">Reference proteome</keyword>
<name>A0A7G6X456_9ACTN</name>
<dbReference type="RefSeq" id="WP_185443426.1">
    <property type="nucleotide sequence ID" value="NZ_CP043661.1"/>
</dbReference>
<reference evidence="2 3" key="2">
    <citation type="journal article" date="2020" name="Microbiol. Resour. Announc.">
        <title>Antarctic desert soil bacteria exhibit high novel natural product potential, evaluated through long-read genome sequencing and comparative genomics.</title>
        <authorList>
            <person name="Benaud N."/>
            <person name="Edwards R.J."/>
            <person name="Amos T.G."/>
            <person name="D'Agostino P.M."/>
            <person name="Gutierrez-Chavez C."/>
            <person name="Montgomery K."/>
            <person name="Nicetic I."/>
            <person name="Ferrari B.C."/>
        </authorList>
    </citation>
    <scope>NUCLEOTIDE SEQUENCE [LARGE SCALE GENOMIC DNA]</scope>
    <source>
        <strain evidence="2 3">SPB151</strain>
    </source>
</reference>
<dbReference type="KEGG" id="kqi:F1D05_27820"/>
<reference evidence="3" key="1">
    <citation type="submission" date="2019-09" db="EMBL/GenBank/DDBJ databases">
        <title>Antimicrobial potential of Antarctic Bacteria.</title>
        <authorList>
            <person name="Benaud N."/>
            <person name="Edwards R.J."/>
            <person name="Ferrari B.C."/>
        </authorList>
    </citation>
    <scope>NUCLEOTIDE SEQUENCE [LARGE SCALE GENOMIC DNA]</scope>
    <source>
        <strain evidence="3">SPB151</strain>
    </source>
</reference>
<protein>
    <recommendedName>
        <fullName evidence="4">FlgD Ig-like domain-containing protein</fullName>
    </recommendedName>
</protein>
<gene>
    <name evidence="2" type="ORF">F1D05_27820</name>
</gene>
<keyword evidence="1" id="KW-0732">Signal</keyword>